<gene>
    <name evidence="10" type="primary">murJ_1</name>
    <name evidence="10" type="ORF">LMG3328_01945</name>
</gene>
<evidence type="ECO:0000256" key="5">
    <source>
        <dbReference type="ARBA" id="ARBA00022984"/>
    </source>
</evidence>
<evidence type="ECO:0000256" key="2">
    <source>
        <dbReference type="ARBA" id="ARBA00022475"/>
    </source>
</evidence>
<sequence length="495" mass="52091">MGKSLIRMGVVLSVAILAGRITGFLREIVLASHFGATAQADAAVLVLTLPDLLVNLLLAGGLAGALVPEFKSLDKTRAANLFVQSSLVIGGLFGTLALLIASFPIQVLGLLGPGLVAQAYDDGAVAMRIMAWAIPLSALAGTTTAYLQANERFLSSGLGTLIFNTCIIAVLLIPGVNTSLIVALALAINAGAFFRWAAQLANIPRERPRNIWTDWLINRALLTRYFQALLSSSILLAVPVLARAYASASGEGGVAIFNYASKLVELPLSVFITLIASITFPRLSKHFTASIRSPEGYVLLGQALRLTILLSVSITLICAWYALPLATLVYGQSGSLSGKELGDLGSLAGIGFLSLPLQGACYMLATALNAQKRTHVPMWISGLCVGAMAIAMAWFAGDLAIGSVMLILNATYAVMTVCLWIATGPKLWGNNGVFDSRVVSAIVMSSAVFAMLATLQTYLSLPHWMLLGWIALAGLAVLAVNLGVGIPNLKSLVRR</sequence>
<keyword evidence="7" id="KW-0472">Membrane</keyword>
<accession>A0A2M9GU34</accession>
<evidence type="ECO:0000256" key="7">
    <source>
        <dbReference type="ARBA" id="ARBA00023136"/>
    </source>
</evidence>
<keyword evidence="2" id="KW-1003">Cell membrane</keyword>
<comment type="function">
    <text evidence="8">Involved in peptidoglycan biosynthesis. Transports lipid-linked peptidoglycan precursors from the inner to the outer leaflet of the cytoplasmic membrane.</text>
</comment>
<dbReference type="GO" id="GO:0015648">
    <property type="term" value="F:lipid-linked peptidoglycan transporter activity"/>
    <property type="evidence" value="ECO:0007669"/>
    <property type="project" value="TreeGrafter"/>
</dbReference>
<dbReference type="EMBL" id="CADILE010000005">
    <property type="protein sequence ID" value="CAB3854396.1"/>
    <property type="molecule type" value="Genomic_DNA"/>
</dbReference>
<name>A0A2M9GU34_9BURK</name>
<dbReference type="PANTHER" id="PTHR47019">
    <property type="entry name" value="LIPID II FLIPPASE MURJ"/>
    <property type="match status" value="1"/>
</dbReference>
<evidence type="ECO:0000313" key="10">
    <source>
        <dbReference type="EMBL" id="CAB3854396.1"/>
    </source>
</evidence>
<proteinExistence type="inferred from homology"/>
<dbReference type="GO" id="GO:0005886">
    <property type="term" value="C:plasma membrane"/>
    <property type="evidence" value="ECO:0007669"/>
    <property type="project" value="UniProtKB-SubCell"/>
</dbReference>
<dbReference type="AlphaFoldDB" id="A0A2M9GU34"/>
<dbReference type="GO" id="GO:0034204">
    <property type="term" value="P:lipid translocation"/>
    <property type="evidence" value="ECO:0007669"/>
    <property type="project" value="TreeGrafter"/>
</dbReference>
<reference evidence="10 11" key="1">
    <citation type="submission" date="2020-04" db="EMBL/GenBank/DDBJ databases">
        <authorList>
            <person name="De Canck E."/>
        </authorList>
    </citation>
    <scope>NUCLEOTIDE SEQUENCE [LARGE SCALE GENOMIC DNA]</scope>
    <source>
        <strain evidence="10 11">LMG 3328</strain>
    </source>
</reference>
<evidence type="ECO:0000313" key="11">
    <source>
        <dbReference type="Proteomes" id="UP000494122"/>
    </source>
</evidence>
<dbReference type="InterPro" id="IPR004268">
    <property type="entry name" value="MurJ"/>
</dbReference>
<keyword evidence="5" id="KW-0573">Peptidoglycan synthesis</keyword>
<dbReference type="InterPro" id="IPR051050">
    <property type="entry name" value="Lipid_II_flippase_MurJ/MviN"/>
</dbReference>
<dbReference type="PANTHER" id="PTHR47019:SF1">
    <property type="entry name" value="LIPID II FLIPPASE MURJ"/>
    <property type="match status" value="1"/>
</dbReference>
<evidence type="ECO:0000256" key="6">
    <source>
        <dbReference type="ARBA" id="ARBA00022989"/>
    </source>
</evidence>
<organism evidence="10 11">
    <name type="scientific">Achromobacter ruhlandii</name>
    <dbReference type="NCBI Taxonomy" id="72557"/>
    <lineage>
        <taxon>Bacteria</taxon>
        <taxon>Pseudomonadati</taxon>
        <taxon>Pseudomonadota</taxon>
        <taxon>Betaproteobacteria</taxon>
        <taxon>Burkholderiales</taxon>
        <taxon>Alcaligenaceae</taxon>
        <taxon>Achromobacter</taxon>
    </lineage>
</organism>
<dbReference type="RefSeq" id="WP_100508945.1">
    <property type="nucleotide sequence ID" value="NZ_CADILE010000005.1"/>
</dbReference>
<dbReference type="PRINTS" id="PR01806">
    <property type="entry name" value="VIRFACTRMVIN"/>
</dbReference>
<dbReference type="GO" id="GO:0009252">
    <property type="term" value="P:peptidoglycan biosynthetic process"/>
    <property type="evidence" value="ECO:0007669"/>
    <property type="project" value="UniProtKB-KW"/>
</dbReference>
<dbReference type="Proteomes" id="UP000494122">
    <property type="component" value="Unassembled WGS sequence"/>
</dbReference>
<comment type="subcellular location">
    <subcellularLocation>
        <location evidence="1">Cell membrane</location>
        <topology evidence="1">Multi-pass membrane protein</topology>
    </subcellularLocation>
</comment>
<comment type="similarity">
    <text evidence="9">Belongs to the MurJ/MviN family.</text>
</comment>
<evidence type="ECO:0000256" key="8">
    <source>
        <dbReference type="ARBA" id="ARBA00060041"/>
    </source>
</evidence>
<dbReference type="Pfam" id="PF03023">
    <property type="entry name" value="MurJ"/>
    <property type="match status" value="1"/>
</dbReference>
<evidence type="ECO:0000256" key="3">
    <source>
        <dbReference type="ARBA" id="ARBA00022692"/>
    </source>
</evidence>
<evidence type="ECO:0000256" key="4">
    <source>
        <dbReference type="ARBA" id="ARBA00022960"/>
    </source>
</evidence>
<keyword evidence="4" id="KW-0133">Cell shape</keyword>
<protein>
    <submittedName>
        <fullName evidence="10">Lipid II flippase MurJ</fullName>
    </submittedName>
</protein>
<evidence type="ECO:0000256" key="1">
    <source>
        <dbReference type="ARBA" id="ARBA00004651"/>
    </source>
</evidence>
<evidence type="ECO:0000256" key="9">
    <source>
        <dbReference type="ARBA" id="ARBA00061532"/>
    </source>
</evidence>
<keyword evidence="3" id="KW-0812">Transmembrane</keyword>
<dbReference type="GO" id="GO:0008360">
    <property type="term" value="P:regulation of cell shape"/>
    <property type="evidence" value="ECO:0007669"/>
    <property type="project" value="UniProtKB-KW"/>
</dbReference>
<keyword evidence="6" id="KW-1133">Transmembrane helix</keyword>